<evidence type="ECO:0000313" key="3">
    <source>
        <dbReference type="Proteomes" id="UP000233398"/>
    </source>
</evidence>
<proteinExistence type="predicted"/>
<protein>
    <recommendedName>
        <fullName evidence="1">FecR protein domain-containing protein</fullName>
    </recommendedName>
</protein>
<feature type="domain" description="FecR protein" evidence="1">
    <location>
        <begin position="66"/>
        <end position="148"/>
    </location>
</feature>
<dbReference type="AlphaFoldDB" id="A0A2N0VFZ6"/>
<evidence type="ECO:0000313" key="2">
    <source>
        <dbReference type="EMBL" id="PKD43113.1"/>
    </source>
</evidence>
<comment type="caution">
    <text evidence="2">The sequence shown here is derived from an EMBL/GenBank/DDBJ whole genome shotgun (WGS) entry which is preliminary data.</text>
</comment>
<accession>A0A2N0VFZ6</accession>
<reference evidence="2 3" key="1">
    <citation type="submission" date="2017-11" db="EMBL/GenBank/DDBJ databases">
        <title>Rhodohalobacter 15182 sp. nov., isolated from a salt lake.</title>
        <authorList>
            <person name="Han S."/>
        </authorList>
    </citation>
    <scope>NUCLEOTIDE SEQUENCE [LARGE SCALE GENOMIC DNA]</scope>
    <source>
        <strain evidence="2 3">15182</strain>
    </source>
</reference>
<dbReference type="Gene3D" id="2.60.120.1440">
    <property type="match status" value="1"/>
</dbReference>
<dbReference type="OrthoDB" id="1524163at2"/>
<name>A0A2N0VFZ6_9BACT</name>
<gene>
    <name evidence="2" type="ORF">CWD77_10820</name>
</gene>
<dbReference type="PANTHER" id="PTHR38731:SF1">
    <property type="entry name" value="FECR PROTEIN DOMAIN-CONTAINING PROTEIN"/>
    <property type="match status" value="1"/>
</dbReference>
<dbReference type="InterPro" id="IPR006860">
    <property type="entry name" value="FecR"/>
</dbReference>
<dbReference type="Proteomes" id="UP000233398">
    <property type="component" value="Unassembled WGS sequence"/>
</dbReference>
<dbReference type="EMBL" id="PISP01000003">
    <property type="protein sequence ID" value="PKD43113.1"/>
    <property type="molecule type" value="Genomic_DNA"/>
</dbReference>
<dbReference type="RefSeq" id="WP_101073587.1">
    <property type="nucleotide sequence ID" value="NZ_PISP01000003.1"/>
</dbReference>
<evidence type="ECO:0000259" key="1">
    <source>
        <dbReference type="Pfam" id="PF04773"/>
    </source>
</evidence>
<dbReference type="PANTHER" id="PTHR38731">
    <property type="entry name" value="LIPL45-RELATED LIPOPROTEIN-RELATED"/>
    <property type="match status" value="1"/>
</dbReference>
<dbReference type="Pfam" id="PF04773">
    <property type="entry name" value="FecR"/>
    <property type="match status" value="1"/>
</dbReference>
<sequence>MNFFNTIAPIFIFLLFGIGLVTEESVKADSPEREIAIVLHFDPNVDVKDSSKDTFDQPGRSLFSGDTLTTDEKGYALVTFMDQSVVKVCPLSELIIRGEMDRNQNENIRIDLNRGGVFLNVNRQVSSEFEITTASTMATVKGTSFGVISNGYYWVEQGMLEVMALQSGQTISVRKGMFAQVDESGTDITTGQLSEKELGRLNSQYNALDESLIQRRLIFSLRAANGQILEEGVEFNEPNNN</sequence>
<keyword evidence="3" id="KW-1185">Reference proteome</keyword>
<organism evidence="2 3">
    <name type="scientific">Rhodohalobacter barkolensis</name>
    <dbReference type="NCBI Taxonomy" id="2053187"/>
    <lineage>
        <taxon>Bacteria</taxon>
        <taxon>Pseudomonadati</taxon>
        <taxon>Balneolota</taxon>
        <taxon>Balneolia</taxon>
        <taxon>Balneolales</taxon>
        <taxon>Balneolaceae</taxon>
        <taxon>Rhodohalobacter</taxon>
    </lineage>
</organism>